<accession>A0A4Q4T3K5</accession>
<feature type="compositionally biased region" description="Basic and acidic residues" evidence="1">
    <location>
        <begin position="125"/>
        <end position="144"/>
    </location>
</feature>
<dbReference type="Proteomes" id="UP000293360">
    <property type="component" value="Unassembled WGS sequence"/>
</dbReference>
<proteinExistence type="predicted"/>
<feature type="compositionally biased region" description="Basic and acidic residues" evidence="1">
    <location>
        <begin position="234"/>
        <end position="244"/>
    </location>
</feature>
<dbReference type="InterPro" id="IPR036770">
    <property type="entry name" value="Ankyrin_rpt-contain_sf"/>
</dbReference>
<evidence type="ECO:0000256" key="1">
    <source>
        <dbReference type="SAM" id="MobiDB-lite"/>
    </source>
</evidence>
<feature type="region of interest" description="Disordered" evidence="1">
    <location>
        <begin position="187"/>
        <end position="244"/>
    </location>
</feature>
<dbReference type="EMBL" id="QJNU01000431">
    <property type="protein sequence ID" value="RYO99151.1"/>
    <property type="molecule type" value="Genomic_DNA"/>
</dbReference>
<organism evidence="2 3">
    <name type="scientific">Monosporascus ibericus</name>
    <dbReference type="NCBI Taxonomy" id="155417"/>
    <lineage>
        <taxon>Eukaryota</taxon>
        <taxon>Fungi</taxon>
        <taxon>Dikarya</taxon>
        <taxon>Ascomycota</taxon>
        <taxon>Pezizomycotina</taxon>
        <taxon>Sordariomycetes</taxon>
        <taxon>Xylariomycetidae</taxon>
        <taxon>Xylariales</taxon>
        <taxon>Xylariales incertae sedis</taxon>
        <taxon>Monosporascus</taxon>
    </lineage>
</organism>
<feature type="compositionally biased region" description="Basic and acidic residues" evidence="1">
    <location>
        <begin position="187"/>
        <end position="216"/>
    </location>
</feature>
<protein>
    <recommendedName>
        <fullName evidence="4">Ankyrin repeat protein</fullName>
    </recommendedName>
</protein>
<keyword evidence="3" id="KW-1185">Reference proteome</keyword>
<feature type="region of interest" description="Disordered" evidence="1">
    <location>
        <begin position="125"/>
        <end position="146"/>
    </location>
</feature>
<gene>
    <name evidence="2" type="ORF">DL764_006893</name>
</gene>
<dbReference type="OrthoDB" id="4795535at2759"/>
<evidence type="ECO:0000313" key="3">
    <source>
        <dbReference type="Proteomes" id="UP000293360"/>
    </source>
</evidence>
<comment type="caution">
    <text evidence="2">The sequence shown here is derived from an EMBL/GenBank/DDBJ whole genome shotgun (WGS) entry which is preliminary data.</text>
</comment>
<reference evidence="2 3" key="1">
    <citation type="submission" date="2018-06" db="EMBL/GenBank/DDBJ databases">
        <title>Complete Genomes of Monosporascus.</title>
        <authorList>
            <person name="Robinson A.J."/>
            <person name="Natvig D.O."/>
        </authorList>
    </citation>
    <scope>NUCLEOTIDE SEQUENCE [LARGE SCALE GENOMIC DNA]</scope>
    <source>
        <strain evidence="2 3">CBS 110550</strain>
    </source>
</reference>
<name>A0A4Q4T3K5_9PEZI</name>
<feature type="compositionally biased region" description="Acidic residues" evidence="1">
    <location>
        <begin position="217"/>
        <end position="233"/>
    </location>
</feature>
<sequence length="244" mass="27709">MPSADRITGLHEAVRKDEPNLIDGKLSMAGYQCGTSPATMLLLAIDPASGDSLFHTAMRTERLDALSTLRKTFPPNGSFEIPTRLLLKHKNYQGETILHVAAQTGNQDMVTAAYRLFCRDSLPNERRFTPTPAEERNPGFEDGSRLPPLMFLLEQNAASQDAASVARTNGYEDVARWIERLVTKLDPHGDRNDAKERERMQEFVRQRQQHRYTEIHVEDDEVYEDDSDDEEDADDKHNHDGKND</sequence>
<dbReference type="Gene3D" id="1.25.40.20">
    <property type="entry name" value="Ankyrin repeat-containing domain"/>
    <property type="match status" value="1"/>
</dbReference>
<dbReference type="AlphaFoldDB" id="A0A4Q4T3K5"/>
<dbReference type="SUPFAM" id="SSF48403">
    <property type="entry name" value="Ankyrin repeat"/>
    <property type="match status" value="1"/>
</dbReference>
<evidence type="ECO:0000313" key="2">
    <source>
        <dbReference type="EMBL" id="RYO99151.1"/>
    </source>
</evidence>
<evidence type="ECO:0008006" key="4">
    <source>
        <dbReference type="Google" id="ProtNLM"/>
    </source>
</evidence>